<dbReference type="InterPro" id="IPR002867">
    <property type="entry name" value="IBR_dom"/>
</dbReference>
<dbReference type="PANTHER" id="PTHR11685">
    <property type="entry name" value="RBR FAMILY RING FINGER AND IBR DOMAIN-CONTAINING"/>
    <property type="match status" value="1"/>
</dbReference>
<dbReference type="UniPathway" id="UPA00143"/>
<proteinExistence type="inferred from homology"/>
<dbReference type="InterPro" id="IPR031127">
    <property type="entry name" value="E3_UB_ligase_RBR"/>
</dbReference>
<dbReference type="SMART" id="SM00647">
    <property type="entry name" value="IBR"/>
    <property type="match status" value="1"/>
</dbReference>
<evidence type="ECO:0000256" key="13">
    <source>
        <dbReference type="PROSITE-ProRule" id="PRU00175"/>
    </source>
</evidence>
<dbReference type="PROSITE" id="PS51873">
    <property type="entry name" value="TRIAD"/>
    <property type="match status" value="1"/>
</dbReference>
<comment type="catalytic activity">
    <reaction evidence="1">
        <text>[E2 ubiquitin-conjugating enzyme]-S-ubiquitinyl-L-cysteine + [acceptor protein]-L-lysine = [E2 ubiquitin-conjugating enzyme]-L-cysteine + [acceptor protein]-N(6)-ubiquitinyl-L-lysine.</text>
        <dbReference type="EC" id="2.3.2.31"/>
    </reaction>
</comment>
<keyword evidence="11" id="KW-0833">Ubl conjugation pathway</keyword>
<dbReference type="FunFam" id="3.30.40.10:FF:000230">
    <property type="entry name" value="RBR-type E3 ubiquitin transferase"/>
    <property type="match status" value="1"/>
</dbReference>
<feature type="compositionally biased region" description="Low complexity" evidence="14">
    <location>
        <begin position="48"/>
        <end position="63"/>
    </location>
</feature>
<dbReference type="GO" id="GO:0016567">
    <property type="term" value="P:protein ubiquitination"/>
    <property type="evidence" value="ECO:0007669"/>
    <property type="project" value="UniProtKB-UniPathway"/>
</dbReference>
<evidence type="ECO:0000256" key="6">
    <source>
        <dbReference type="ARBA" id="ARBA00012251"/>
    </source>
</evidence>
<evidence type="ECO:0000259" key="16">
    <source>
        <dbReference type="PROSITE" id="PS51873"/>
    </source>
</evidence>
<evidence type="ECO:0000256" key="1">
    <source>
        <dbReference type="ARBA" id="ARBA00001798"/>
    </source>
</evidence>
<evidence type="ECO:0000313" key="18">
    <source>
        <dbReference type="Proteomes" id="UP000290289"/>
    </source>
</evidence>
<dbReference type="InterPro" id="IPR001841">
    <property type="entry name" value="Znf_RING"/>
</dbReference>
<dbReference type="CDD" id="cd22582">
    <property type="entry name" value="BRcat_RBR_unk"/>
    <property type="match status" value="1"/>
</dbReference>
<dbReference type="InterPro" id="IPR013083">
    <property type="entry name" value="Znf_RING/FYVE/PHD"/>
</dbReference>
<dbReference type="Proteomes" id="UP000290289">
    <property type="component" value="Chromosome 11"/>
</dbReference>
<dbReference type="GO" id="GO:0008270">
    <property type="term" value="F:zinc ion binding"/>
    <property type="evidence" value="ECO:0007669"/>
    <property type="project" value="UniProtKB-KW"/>
</dbReference>
<dbReference type="EC" id="2.3.2.31" evidence="6"/>
<keyword evidence="12" id="KW-0862">Zinc</keyword>
<evidence type="ECO:0000256" key="3">
    <source>
        <dbReference type="ARBA" id="ARBA00003976"/>
    </source>
</evidence>
<dbReference type="Pfam" id="PF00097">
    <property type="entry name" value="zf-C3HC4"/>
    <property type="match status" value="1"/>
</dbReference>
<keyword evidence="18" id="KW-1185">Reference proteome</keyword>
<feature type="domain" description="RING-type" evidence="16">
    <location>
        <begin position="320"/>
        <end position="554"/>
    </location>
</feature>
<dbReference type="Gene3D" id="3.30.420.10">
    <property type="entry name" value="Ribonuclease H-like superfamily/Ribonuclease H"/>
    <property type="match status" value="1"/>
</dbReference>
<dbReference type="EMBL" id="RDQH01000337">
    <property type="protein sequence ID" value="RXH83726.1"/>
    <property type="molecule type" value="Genomic_DNA"/>
</dbReference>
<evidence type="ECO:0000256" key="8">
    <source>
        <dbReference type="ARBA" id="ARBA00022723"/>
    </source>
</evidence>
<evidence type="ECO:0000256" key="7">
    <source>
        <dbReference type="ARBA" id="ARBA00022679"/>
    </source>
</evidence>
<reference evidence="17 18" key="1">
    <citation type="submission" date="2018-10" db="EMBL/GenBank/DDBJ databases">
        <title>A high-quality apple genome assembly.</title>
        <authorList>
            <person name="Hu J."/>
        </authorList>
    </citation>
    <scope>NUCLEOTIDE SEQUENCE [LARGE SCALE GENOMIC DNA]</scope>
    <source>
        <strain evidence="18">cv. HFTH1</strain>
        <tissue evidence="17">Young leaf</tissue>
    </source>
</reference>
<comment type="function">
    <text evidence="3">Might act as an E3 ubiquitin-protein ligase, or as part of E3 complex, which accepts ubiquitin from specific E2 ubiquitin-conjugating enzymes and then transfers it to substrates.</text>
</comment>
<organism evidence="17 18">
    <name type="scientific">Malus domestica</name>
    <name type="common">Apple</name>
    <name type="synonym">Pyrus malus</name>
    <dbReference type="NCBI Taxonomy" id="3750"/>
    <lineage>
        <taxon>Eukaryota</taxon>
        <taxon>Viridiplantae</taxon>
        <taxon>Streptophyta</taxon>
        <taxon>Embryophyta</taxon>
        <taxon>Tracheophyta</taxon>
        <taxon>Spermatophyta</taxon>
        <taxon>Magnoliopsida</taxon>
        <taxon>eudicotyledons</taxon>
        <taxon>Gunneridae</taxon>
        <taxon>Pentapetalae</taxon>
        <taxon>rosids</taxon>
        <taxon>fabids</taxon>
        <taxon>Rosales</taxon>
        <taxon>Rosaceae</taxon>
        <taxon>Amygdaloideae</taxon>
        <taxon>Maleae</taxon>
        <taxon>Malus</taxon>
    </lineage>
</organism>
<comment type="pathway">
    <text evidence="4">Protein modification; protein ubiquitination.</text>
</comment>
<dbReference type="GO" id="GO:0003676">
    <property type="term" value="F:nucleic acid binding"/>
    <property type="evidence" value="ECO:0007669"/>
    <property type="project" value="InterPro"/>
</dbReference>
<gene>
    <name evidence="17" type="ORF">DVH24_005979</name>
</gene>
<dbReference type="InterPro" id="IPR044066">
    <property type="entry name" value="TRIAD_supradom"/>
</dbReference>
<dbReference type="InterPro" id="IPR002156">
    <property type="entry name" value="RNaseH_domain"/>
</dbReference>
<name>A0A498IK44_MALDO</name>
<dbReference type="InterPro" id="IPR036397">
    <property type="entry name" value="RNaseH_sf"/>
</dbReference>
<evidence type="ECO:0000256" key="10">
    <source>
        <dbReference type="ARBA" id="ARBA00022771"/>
    </source>
</evidence>
<accession>A0A498IK44</accession>
<keyword evidence="8" id="KW-0479">Metal-binding</keyword>
<evidence type="ECO:0000256" key="5">
    <source>
        <dbReference type="ARBA" id="ARBA00005884"/>
    </source>
</evidence>
<dbReference type="GO" id="GO:0061630">
    <property type="term" value="F:ubiquitin protein ligase activity"/>
    <property type="evidence" value="ECO:0007669"/>
    <property type="project" value="UniProtKB-EC"/>
</dbReference>
<dbReference type="InterPro" id="IPR017907">
    <property type="entry name" value="Znf_RING_CS"/>
</dbReference>
<keyword evidence="10 13" id="KW-0863">Zinc-finger</keyword>
<dbReference type="Gene3D" id="3.30.40.10">
    <property type="entry name" value="Zinc/RING finger domain, C3HC4 (zinc finger)"/>
    <property type="match status" value="1"/>
</dbReference>
<dbReference type="GO" id="GO:0004523">
    <property type="term" value="F:RNA-DNA hybrid ribonuclease activity"/>
    <property type="evidence" value="ECO:0007669"/>
    <property type="project" value="InterPro"/>
</dbReference>
<evidence type="ECO:0000256" key="4">
    <source>
        <dbReference type="ARBA" id="ARBA00004906"/>
    </source>
</evidence>
<evidence type="ECO:0000256" key="11">
    <source>
        <dbReference type="ARBA" id="ARBA00022786"/>
    </source>
</evidence>
<comment type="caution">
    <text evidence="17">The sequence shown here is derived from an EMBL/GenBank/DDBJ whole genome shotgun (WGS) entry which is preliminary data.</text>
</comment>
<evidence type="ECO:0000259" key="15">
    <source>
        <dbReference type="PROSITE" id="PS50089"/>
    </source>
</evidence>
<feature type="domain" description="RING-type" evidence="15">
    <location>
        <begin position="324"/>
        <end position="368"/>
    </location>
</feature>
<dbReference type="InterPro" id="IPR018957">
    <property type="entry name" value="Znf_C3HC4_RING-type"/>
</dbReference>
<sequence length="607" mass="68567">MDVRTNGDDLDTILSEQRRELMTAKTLDSDLEMAFKLQMQEAMTASLAVKPSSASASSSHNLLPPSPPDDGSNDAVLELAATLMLEDVERFAQEREDHDRTVLEMMKAKEDLNRRIYDQKFAVDLRDVPEDYWANYGEYYERPYCTGFWSSSSSSSKYPAVVSENLRLYCKGVVSEEMVRDVKAVVGGVGVAICDPMDNVIFEARKNLEAVVDGVVLSNEAAELEAIVEGLDKALALDLKAVTFFCDDYMIYQYVTNRVHPGNSKVATLVNQVALLRRKFVYCSPSLVARSDIKFALKLAREAIVSQITWHAETGKGKSLKETCVICFEETDVAEMFSIDGCLHRYCFSCMRQHVEVKFLNGMVAECPHEGCKTEVNIDGCAKFLAPKLVEAISQRIRESAIPVTDKVYCPNPRCSALMSKSEVLEYTKTYFVGAEQSGARRCMKCQYYFCINCKVPWHFNMNCYDYKRSHPYPRPEDQLMNSLATKKHWRQCVKCNHMVELAEDVDMSFAILVVLNGRTRKQHVTAQSGSSVISYVNSQDRHSQGTHSHLYVNSHGKHSQFNVNSHGKHSHLFVNSHGKHSQLFVNSHDRCGHDDDHNLYGLSDYN</sequence>
<keyword evidence="7" id="KW-0808">Transferase</keyword>
<dbReference type="SUPFAM" id="SSF57850">
    <property type="entry name" value="RING/U-box"/>
    <property type="match status" value="1"/>
</dbReference>
<evidence type="ECO:0000256" key="14">
    <source>
        <dbReference type="SAM" id="MobiDB-lite"/>
    </source>
</evidence>
<evidence type="ECO:0000313" key="17">
    <source>
        <dbReference type="EMBL" id="RXH83726.1"/>
    </source>
</evidence>
<dbReference type="STRING" id="3750.A0A498IK44"/>
<evidence type="ECO:0000256" key="9">
    <source>
        <dbReference type="ARBA" id="ARBA00022737"/>
    </source>
</evidence>
<dbReference type="Pfam" id="PF13456">
    <property type="entry name" value="RVT_3"/>
    <property type="match status" value="1"/>
</dbReference>
<evidence type="ECO:0000256" key="12">
    <source>
        <dbReference type="ARBA" id="ARBA00022833"/>
    </source>
</evidence>
<dbReference type="Pfam" id="PF01485">
    <property type="entry name" value="IBR"/>
    <property type="match status" value="1"/>
</dbReference>
<comment type="cofactor">
    <cofactor evidence="2">
        <name>Zn(2+)</name>
        <dbReference type="ChEBI" id="CHEBI:29105"/>
    </cofactor>
</comment>
<dbReference type="PROSITE" id="PS00518">
    <property type="entry name" value="ZF_RING_1"/>
    <property type="match status" value="1"/>
</dbReference>
<dbReference type="AlphaFoldDB" id="A0A498IK44"/>
<comment type="similarity">
    <text evidence="5">Belongs to the RBR family. Ariadne subfamily.</text>
</comment>
<dbReference type="FunFam" id="3.30.420.10:FF:000076">
    <property type="entry name" value="RBR-type E3 ubiquitin transferase"/>
    <property type="match status" value="1"/>
</dbReference>
<evidence type="ECO:0000256" key="2">
    <source>
        <dbReference type="ARBA" id="ARBA00001947"/>
    </source>
</evidence>
<feature type="region of interest" description="Disordered" evidence="14">
    <location>
        <begin position="48"/>
        <end position="74"/>
    </location>
</feature>
<dbReference type="PROSITE" id="PS50089">
    <property type="entry name" value="ZF_RING_2"/>
    <property type="match status" value="1"/>
</dbReference>
<protein>
    <recommendedName>
        <fullName evidence="6">RBR-type E3 ubiquitin transferase</fullName>
        <ecNumber evidence="6">2.3.2.31</ecNumber>
    </recommendedName>
</protein>
<keyword evidence="9" id="KW-0677">Repeat</keyword>